<gene>
    <name evidence="8" type="ORF">R5R35_010450</name>
</gene>
<dbReference type="InterPro" id="IPR055269">
    <property type="entry name" value="Alpha-crystallin/HSP_16"/>
</dbReference>
<dbReference type="PIRSF" id="PIRSF036514">
    <property type="entry name" value="Sm_HSP_B1"/>
    <property type="match status" value="1"/>
</dbReference>
<keyword evidence="9" id="KW-1185">Reference proteome</keyword>
<dbReference type="GO" id="GO:0005634">
    <property type="term" value="C:nucleus"/>
    <property type="evidence" value="ECO:0007669"/>
    <property type="project" value="TreeGrafter"/>
</dbReference>
<dbReference type="InterPro" id="IPR002068">
    <property type="entry name" value="A-crystallin/Hsp20_dom"/>
</dbReference>
<dbReference type="AlphaFoldDB" id="A0AAN9VWB9"/>
<comment type="caution">
    <text evidence="8">The sequence shown here is derived from an EMBL/GenBank/DDBJ whole genome shotgun (WGS) entry which is preliminary data.</text>
</comment>
<evidence type="ECO:0000256" key="6">
    <source>
        <dbReference type="SAM" id="MobiDB-lite"/>
    </source>
</evidence>
<dbReference type="CDD" id="cd06526">
    <property type="entry name" value="metazoan_ACD"/>
    <property type="match status" value="1"/>
</dbReference>
<feature type="compositionally biased region" description="Basic and acidic residues" evidence="6">
    <location>
        <begin position="176"/>
        <end position="193"/>
    </location>
</feature>
<dbReference type="PROSITE" id="PS01031">
    <property type="entry name" value="SHSP"/>
    <property type="match status" value="1"/>
</dbReference>
<evidence type="ECO:0000256" key="3">
    <source>
        <dbReference type="PIRSR" id="PIRSR036514-1"/>
    </source>
</evidence>
<dbReference type="GO" id="GO:0042026">
    <property type="term" value="P:protein refolding"/>
    <property type="evidence" value="ECO:0007669"/>
    <property type="project" value="TreeGrafter"/>
</dbReference>
<dbReference type="Gene3D" id="2.60.40.790">
    <property type="match status" value="1"/>
</dbReference>
<dbReference type="InterPro" id="IPR001436">
    <property type="entry name" value="Alpha-crystallin/sHSP_animal"/>
</dbReference>
<dbReference type="PRINTS" id="PR00299">
    <property type="entry name" value="ACRYSTALLIN"/>
</dbReference>
<dbReference type="SUPFAM" id="SSF49764">
    <property type="entry name" value="HSP20-like chaperones"/>
    <property type="match status" value="1"/>
</dbReference>
<feature type="binding site" evidence="3">
    <location>
        <position position="103"/>
    </location>
    <ligand>
        <name>Zn(2+)</name>
        <dbReference type="ChEBI" id="CHEBI:29105"/>
        <label>1</label>
    </ligand>
</feature>
<evidence type="ECO:0000313" key="9">
    <source>
        <dbReference type="Proteomes" id="UP001378592"/>
    </source>
</evidence>
<evidence type="ECO:0000256" key="5">
    <source>
        <dbReference type="RuleBase" id="RU003616"/>
    </source>
</evidence>
<evidence type="ECO:0000256" key="4">
    <source>
        <dbReference type="PROSITE-ProRule" id="PRU00285"/>
    </source>
</evidence>
<proteinExistence type="inferred from homology"/>
<feature type="region of interest" description="Disordered" evidence="6">
    <location>
        <begin position="155"/>
        <end position="193"/>
    </location>
</feature>
<evidence type="ECO:0000259" key="7">
    <source>
        <dbReference type="PROSITE" id="PS01031"/>
    </source>
</evidence>
<keyword evidence="3" id="KW-0479">Metal-binding</keyword>
<keyword evidence="3" id="KW-0862">Zinc</keyword>
<dbReference type="GO" id="GO:0051082">
    <property type="term" value="F:unfolded protein binding"/>
    <property type="evidence" value="ECO:0007669"/>
    <property type="project" value="TreeGrafter"/>
</dbReference>
<dbReference type="EMBL" id="JAZDUA010000045">
    <property type="protein sequence ID" value="KAK7871086.1"/>
    <property type="molecule type" value="Genomic_DNA"/>
</dbReference>
<dbReference type="GO" id="GO:0009408">
    <property type="term" value="P:response to heat"/>
    <property type="evidence" value="ECO:0007669"/>
    <property type="project" value="UniProtKB-ARBA"/>
</dbReference>
<keyword evidence="1" id="KW-0346">Stress response</keyword>
<evidence type="ECO:0000313" key="8">
    <source>
        <dbReference type="EMBL" id="KAK7871086.1"/>
    </source>
</evidence>
<dbReference type="GO" id="GO:0005737">
    <property type="term" value="C:cytoplasm"/>
    <property type="evidence" value="ECO:0007669"/>
    <property type="project" value="TreeGrafter"/>
</dbReference>
<evidence type="ECO:0000256" key="1">
    <source>
        <dbReference type="ARBA" id="ARBA00023016"/>
    </source>
</evidence>
<dbReference type="GO" id="GO:0046872">
    <property type="term" value="F:metal ion binding"/>
    <property type="evidence" value="ECO:0007669"/>
    <property type="project" value="UniProtKB-KW"/>
</dbReference>
<sequence>MSLSPYFLNDFLNDFGHPFRTGSIFNQNFGLSGHHDDLVRPLLCPHVSGYIRPWRHQTVRNGGVSHIQNSEDAFKVNLDVQQFKPDEINVKMVDNYVVVEGKHEERPDEHGFISRQFQRRYRLPDDVNPNALVSKLSSDGVLSIEAPKKAIESTATHRVVPITHTNAPAVTPVSHATEKKASKGEKDGDKVNQ</sequence>
<feature type="binding site" evidence="3">
    <location>
        <position position="105"/>
    </location>
    <ligand>
        <name>Zn(2+)</name>
        <dbReference type="ChEBI" id="CHEBI:29105"/>
        <label>1</label>
    </ligand>
</feature>
<comment type="similarity">
    <text evidence="2 4 5">Belongs to the small heat shock protein (HSP20) family.</text>
</comment>
<evidence type="ECO:0000256" key="2">
    <source>
        <dbReference type="PIRNR" id="PIRNR036514"/>
    </source>
</evidence>
<dbReference type="Proteomes" id="UP001378592">
    <property type="component" value="Unassembled WGS sequence"/>
</dbReference>
<feature type="domain" description="SHSP" evidence="7">
    <location>
        <begin position="55"/>
        <end position="165"/>
    </location>
</feature>
<feature type="binding site" evidence="3">
    <location>
        <position position="110"/>
    </location>
    <ligand>
        <name>Zn(2+)</name>
        <dbReference type="ChEBI" id="CHEBI:29105"/>
        <label>1</label>
    </ligand>
</feature>
<dbReference type="Pfam" id="PF00011">
    <property type="entry name" value="HSP20"/>
    <property type="match status" value="1"/>
</dbReference>
<accession>A0AAN9VWB9</accession>
<protein>
    <recommendedName>
        <fullName evidence="7">SHSP domain-containing protein</fullName>
    </recommendedName>
</protein>
<dbReference type="PANTHER" id="PTHR45640">
    <property type="entry name" value="HEAT SHOCK PROTEIN HSP-12.2-RELATED"/>
    <property type="match status" value="1"/>
</dbReference>
<dbReference type="InterPro" id="IPR008978">
    <property type="entry name" value="HSP20-like_chaperone"/>
</dbReference>
<reference evidence="8 9" key="1">
    <citation type="submission" date="2024-03" db="EMBL/GenBank/DDBJ databases">
        <title>The genome assembly and annotation of the cricket Gryllus longicercus Weissman &amp; Gray.</title>
        <authorList>
            <person name="Szrajer S."/>
            <person name="Gray D."/>
            <person name="Ylla G."/>
        </authorList>
    </citation>
    <scope>NUCLEOTIDE SEQUENCE [LARGE SCALE GENOMIC DNA]</scope>
    <source>
        <strain evidence="8">DAG 2021-001</strain>
        <tissue evidence="8">Whole body minus gut</tissue>
    </source>
</reference>
<dbReference type="PANTHER" id="PTHR45640:SF13">
    <property type="entry name" value="HEAT SHOCK PROTEIN 22-RELATED"/>
    <property type="match status" value="1"/>
</dbReference>
<organism evidence="8 9">
    <name type="scientific">Gryllus longicercus</name>
    <dbReference type="NCBI Taxonomy" id="2509291"/>
    <lineage>
        <taxon>Eukaryota</taxon>
        <taxon>Metazoa</taxon>
        <taxon>Ecdysozoa</taxon>
        <taxon>Arthropoda</taxon>
        <taxon>Hexapoda</taxon>
        <taxon>Insecta</taxon>
        <taxon>Pterygota</taxon>
        <taxon>Neoptera</taxon>
        <taxon>Polyneoptera</taxon>
        <taxon>Orthoptera</taxon>
        <taxon>Ensifera</taxon>
        <taxon>Gryllidea</taxon>
        <taxon>Grylloidea</taxon>
        <taxon>Gryllidae</taxon>
        <taxon>Gryllinae</taxon>
        <taxon>Gryllus</taxon>
    </lineage>
</organism>
<name>A0AAN9VWB9_9ORTH</name>